<dbReference type="HOGENOM" id="CLU_000445_88_16_7"/>
<dbReference type="Pfam" id="PF02311">
    <property type="entry name" value="AraC_binding"/>
    <property type="match status" value="1"/>
</dbReference>
<dbReference type="Proteomes" id="UP000002601">
    <property type="component" value="Chromosome"/>
</dbReference>
<evidence type="ECO:0000256" key="2">
    <source>
        <dbReference type="ARBA" id="ARBA00023125"/>
    </source>
</evidence>
<name>C6BZV3_MARSD</name>
<dbReference type="eggNOG" id="COG2207">
    <property type="taxonomic scope" value="Bacteria"/>
</dbReference>
<dbReference type="PROSITE" id="PS01124">
    <property type="entry name" value="HTH_ARAC_FAMILY_2"/>
    <property type="match status" value="1"/>
</dbReference>
<dbReference type="InterPro" id="IPR009057">
    <property type="entry name" value="Homeodomain-like_sf"/>
</dbReference>
<evidence type="ECO:0000259" key="5">
    <source>
        <dbReference type="PROSITE" id="PS01124"/>
    </source>
</evidence>
<dbReference type="AlphaFoldDB" id="C6BZV3"/>
<accession>C6BZV3</accession>
<dbReference type="GO" id="GO:0003700">
    <property type="term" value="F:DNA-binding transcription factor activity"/>
    <property type="evidence" value="ECO:0007669"/>
    <property type="project" value="InterPro"/>
</dbReference>
<dbReference type="InterPro" id="IPR018060">
    <property type="entry name" value="HTH_AraC"/>
</dbReference>
<evidence type="ECO:0000256" key="3">
    <source>
        <dbReference type="ARBA" id="ARBA00023163"/>
    </source>
</evidence>
<dbReference type="SMART" id="SM00342">
    <property type="entry name" value="HTH_ARAC"/>
    <property type="match status" value="1"/>
</dbReference>
<feature type="domain" description="HTH araC/xylS-type" evidence="5">
    <location>
        <begin position="169"/>
        <end position="266"/>
    </location>
</feature>
<keyword evidence="7" id="KW-1185">Reference proteome</keyword>
<protein>
    <submittedName>
        <fullName evidence="6">Transcriptional regulator, AraC family</fullName>
    </submittedName>
</protein>
<dbReference type="PANTHER" id="PTHR46796">
    <property type="entry name" value="HTH-TYPE TRANSCRIPTIONAL ACTIVATOR RHAS-RELATED"/>
    <property type="match status" value="1"/>
</dbReference>
<dbReference type="InterPro" id="IPR037923">
    <property type="entry name" value="HTH-like"/>
</dbReference>
<evidence type="ECO:0000256" key="1">
    <source>
        <dbReference type="ARBA" id="ARBA00023015"/>
    </source>
</evidence>
<sequence length="285" mass="31783">MAIDDKLIYSSPVEGLEVLSCSSGREFKSHLHDGYVLWLNSESGEKYCLNGCSDILQPGSISIIEPETVHSNSPCCTERRHLRSFYFSEKFVRSLNYKLLGDENVPSPFRNILLENKQLWQNLSVLHHKLLSPVETLETDEAILSVLSGLYRHAGDGTIRPGSEDRRVSMIVDYLHAHAERNLSLAELADLAGCTEFHLIRIFRSHKGMTPHSFLIQLRLEKARAMIATNSPIADTAALCGFSDQSHLTRLFKIRYGLTPRQYQKASGGPPGSKEPFGKGVSGLS</sequence>
<dbReference type="OrthoDB" id="112032at2"/>
<dbReference type="PANTHER" id="PTHR46796:SF2">
    <property type="entry name" value="TRANSCRIPTIONAL REGULATORY PROTEIN"/>
    <property type="match status" value="1"/>
</dbReference>
<keyword evidence="3" id="KW-0804">Transcription</keyword>
<organism evidence="6 7">
    <name type="scientific">Maridesulfovibrio salexigens (strain ATCC 14822 / DSM 2638 / NCIMB 8403 / VKM B-1763)</name>
    <name type="common">Desulfovibrio salexigens</name>
    <dbReference type="NCBI Taxonomy" id="526222"/>
    <lineage>
        <taxon>Bacteria</taxon>
        <taxon>Pseudomonadati</taxon>
        <taxon>Thermodesulfobacteriota</taxon>
        <taxon>Desulfovibrionia</taxon>
        <taxon>Desulfovibrionales</taxon>
        <taxon>Desulfovibrionaceae</taxon>
        <taxon>Maridesulfovibrio</taxon>
    </lineage>
</organism>
<dbReference type="RefSeq" id="WP_015850829.1">
    <property type="nucleotide sequence ID" value="NC_012881.1"/>
</dbReference>
<dbReference type="KEGG" id="dsa:Desal_0945"/>
<dbReference type="InterPro" id="IPR003313">
    <property type="entry name" value="AraC-bd"/>
</dbReference>
<gene>
    <name evidence="6" type="ordered locus">Desal_0945</name>
</gene>
<keyword evidence="2" id="KW-0238">DNA-binding</keyword>
<feature type="region of interest" description="Disordered" evidence="4">
    <location>
        <begin position="262"/>
        <end position="285"/>
    </location>
</feature>
<evidence type="ECO:0000256" key="4">
    <source>
        <dbReference type="SAM" id="MobiDB-lite"/>
    </source>
</evidence>
<dbReference type="EMBL" id="CP001649">
    <property type="protein sequence ID" value="ACS79010.1"/>
    <property type="molecule type" value="Genomic_DNA"/>
</dbReference>
<evidence type="ECO:0000313" key="7">
    <source>
        <dbReference type="Proteomes" id="UP000002601"/>
    </source>
</evidence>
<reference evidence="6 7" key="1">
    <citation type="submission" date="2009-06" db="EMBL/GenBank/DDBJ databases">
        <title>Complete sequence of Desulfovibrio salexigens DSM 2638.</title>
        <authorList>
            <consortium name="US DOE Joint Genome Institute"/>
            <person name="Lucas S."/>
            <person name="Copeland A."/>
            <person name="Lapidus A."/>
            <person name="Glavina del Rio T."/>
            <person name="Tice H."/>
            <person name="Bruce D."/>
            <person name="Goodwin L."/>
            <person name="Pitluck S."/>
            <person name="Munk A.C."/>
            <person name="Brettin T."/>
            <person name="Detter J.C."/>
            <person name="Han C."/>
            <person name="Tapia R."/>
            <person name="Larimer F."/>
            <person name="Land M."/>
            <person name="Hauser L."/>
            <person name="Kyrpides N."/>
            <person name="Anderson I."/>
            <person name="Wall J.D."/>
            <person name="Arkin A.P."/>
            <person name="Dehal P."/>
            <person name="Chivian D."/>
            <person name="Giles B."/>
            <person name="Hazen T.C."/>
        </authorList>
    </citation>
    <scope>NUCLEOTIDE SEQUENCE [LARGE SCALE GENOMIC DNA]</scope>
    <source>
        <strain evidence="7">ATCC 14822 / DSM 2638 / NCIMB 8403 / VKM B-1763</strain>
    </source>
</reference>
<proteinExistence type="predicted"/>
<dbReference type="STRING" id="526222.Desal_0945"/>
<dbReference type="SUPFAM" id="SSF46689">
    <property type="entry name" value="Homeodomain-like"/>
    <property type="match status" value="2"/>
</dbReference>
<dbReference type="GO" id="GO:0043565">
    <property type="term" value="F:sequence-specific DNA binding"/>
    <property type="evidence" value="ECO:0007669"/>
    <property type="project" value="InterPro"/>
</dbReference>
<dbReference type="InterPro" id="IPR050204">
    <property type="entry name" value="AraC_XylS_family_regulators"/>
</dbReference>
<keyword evidence="1" id="KW-0805">Transcription regulation</keyword>
<dbReference type="Gene3D" id="1.10.10.60">
    <property type="entry name" value="Homeodomain-like"/>
    <property type="match status" value="2"/>
</dbReference>
<evidence type="ECO:0000313" key="6">
    <source>
        <dbReference type="EMBL" id="ACS79010.1"/>
    </source>
</evidence>
<dbReference type="SUPFAM" id="SSF51215">
    <property type="entry name" value="Regulatory protein AraC"/>
    <property type="match status" value="1"/>
</dbReference>
<dbReference type="Pfam" id="PF12833">
    <property type="entry name" value="HTH_18"/>
    <property type="match status" value="1"/>
</dbReference>